<proteinExistence type="predicted"/>
<keyword evidence="4" id="KW-1185">Reference proteome</keyword>
<dbReference type="GO" id="GO:0046685">
    <property type="term" value="P:response to arsenic-containing substance"/>
    <property type="evidence" value="ECO:0007669"/>
    <property type="project" value="UniProtKB-KW"/>
</dbReference>
<dbReference type="SUPFAM" id="SSF52788">
    <property type="entry name" value="Phosphotyrosine protein phosphatases I"/>
    <property type="match status" value="1"/>
</dbReference>
<dbReference type="PANTHER" id="PTHR43428:SF1">
    <property type="entry name" value="ARSENATE REDUCTASE"/>
    <property type="match status" value="1"/>
</dbReference>
<organism evidence="3 4">
    <name type="scientific">Absicoccus porci</name>
    <dbReference type="NCBI Taxonomy" id="2486576"/>
    <lineage>
        <taxon>Bacteria</taxon>
        <taxon>Bacillati</taxon>
        <taxon>Bacillota</taxon>
        <taxon>Erysipelotrichia</taxon>
        <taxon>Erysipelotrichales</taxon>
        <taxon>Erysipelotrichaceae</taxon>
        <taxon>Absicoccus</taxon>
    </lineage>
</organism>
<sequence>MKKWKVGFICTHNSCRSQIAEAFGKELASDVFESYSAGTQIKDQINPDAVRILKAKYGMDMIANGQYNKTLDQLPKLDVVITMGCGVQCPMIDCTYREDWGLQDPTGESDAVFIQVIEEIETRIRSLKQRLTKDELCML</sequence>
<name>A0A3N0I3Q9_9FIRM</name>
<gene>
    <name evidence="3" type="ORF">EDX97_00720</name>
</gene>
<dbReference type="SMART" id="SM00226">
    <property type="entry name" value="LMWPc"/>
    <property type="match status" value="1"/>
</dbReference>
<dbReference type="Gene3D" id="3.40.50.2300">
    <property type="match status" value="1"/>
</dbReference>
<accession>A0A3N0I3Q9</accession>
<evidence type="ECO:0000256" key="1">
    <source>
        <dbReference type="ARBA" id="ARBA00022849"/>
    </source>
</evidence>
<feature type="domain" description="Phosphotyrosine protein phosphatase I" evidence="2">
    <location>
        <begin position="4"/>
        <end position="130"/>
    </location>
</feature>
<protein>
    <submittedName>
        <fullName evidence="3">Arsenate reductase ArsC</fullName>
    </submittedName>
</protein>
<dbReference type="InterPro" id="IPR036196">
    <property type="entry name" value="Ptyr_pPase_sf"/>
</dbReference>
<dbReference type="RefSeq" id="WP_128519310.1">
    <property type="nucleotide sequence ID" value="NZ_RJQC01000001.1"/>
</dbReference>
<dbReference type="Pfam" id="PF01451">
    <property type="entry name" value="LMWPc"/>
    <property type="match status" value="1"/>
</dbReference>
<evidence type="ECO:0000313" key="4">
    <source>
        <dbReference type="Proteomes" id="UP000276568"/>
    </source>
</evidence>
<dbReference type="Proteomes" id="UP000276568">
    <property type="component" value="Unassembled WGS sequence"/>
</dbReference>
<dbReference type="AlphaFoldDB" id="A0A3N0I3Q9"/>
<comment type="caution">
    <text evidence="3">The sequence shown here is derived from an EMBL/GenBank/DDBJ whole genome shotgun (WGS) entry which is preliminary data.</text>
</comment>
<dbReference type="PANTHER" id="PTHR43428">
    <property type="entry name" value="ARSENATE REDUCTASE"/>
    <property type="match status" value="1"/>
</dbReference>
<keyword evidence="1" id="KW-0059">Arsenical resistance</keyword>
<dbReference type="EMBL" id="RJQC01000001">
    <property type="protein sequence ID" value="RNM31130.1"/>
    <property type="molecule type" value="Genomic_DNA"/>
</dbReference>
<evidence type="ECO:0000313" key="3">
    <source>
        <dbReference type="EMBL" id="RNM31130.1"/>
    </source>
</evidence>
<dbReference type="OrthoDB" id="9784339at2"/>
<dbReference type="CDD" id="cd16345">
    <property type="entry name" value="LMWP_ArsC"/>
    <property type="match status" value="1"/>
</dbReference>
<dbReference type="InterPro" id="IPR023485">
    <property type="entry name" value="Ptyr_pPase"/>
</dbReference>
<evidence type="ECO:0000259" key="2">
    <source>
        <dbReference type="SMART" id="SM00226"/>
    </source>
</evidence>
<reference evidence="3 4" key="1">
    <citation type="submission" date="2018-11" db="EMBL/GenBank/DDBJ databases">
        <title>Clostridium sp. nov., a member of the family Erysipelotrichaceae isolated from pig faeces.</title>
        <authorList>
            <person name="Chang Y.-H."/>
        </authorList>
    </citation>
    <scope>NUCLEOTIDE SEQUENCE [LARGE SCALE GENOMIC DNA]</scope>
    <source>
        <strain evidence="3 4">YH-panp20</strain>
    </source>
</reference>